<feature type="domain" description="YhcG PDDEXK nuclease" evidence="1">
    <location>
        <begin position="179"/>
        <end position="332"/>
    </location>
</feature>
<dbReference type="InterPro" id="IPR011856">
    <property type="entry name" value="tRNA_endonuc-like_dom_sf"/>
</dbReference>
<keyword evidence="4" id="KW-1185">Reference proteome</keyword>
<dbReference type="KEGG" id="nur:ATY38_05040"/>
<feature type="domain" description="YhcG N-terminal" evidence="2">
    <location>
        <begin position="18"/>
        <end position="152"/>
    </location>
</feature>
<name>A0A1H2DM92_9PROT</name>
<accession>A0A1H2DM92</accession>
<protein>
    <submittedName>
        <fullName evidence="3">Predicted nuclease of restriction endonuclease-like (RecB) superfamily, DUF1016 family</fullName>
    </submittedName>
</protein>
<dbReference type="InterPro" id="IPR041527">
    <property type="entry name" value="YhcG_N"/>
</dbReference>
<keyword evidence="3" id="KW-0378">Hydrolase</keyword>
<evidence type="ECO:0000313" key="3">
    <source>
        <dbReference type="EMBL" id="SDT84033.1"/>
    </source>
</evidence>
<dbReference type="GO" id="GO:0004519">
    <property type="term" value="F:endonuclease activity"/>
    <property type="evidence" value="ECO:0007669"/>
    <property type="project" value="UniProtKB-KW"/>
</dbReference>
<evidence type="ECO:0000313" key="4">
    <source>
        <dbReference type="Proteomes" id="UP000182882"/>
    </source>
</evidence>
<evidence type="ECO:0000259" key="2">
    <source>
        <dbReference type="Pfam" id="PF17761"/>
    </source>
</evidence>
<dbReference type="Gene3D" id="3.40.1350.10">
    <property type="match status" value="1"/>
</dbReference>
<sequence>MKRTPPPQHDILESLASQIAEIVQQARSQVRQSVNQAMVASYWEIGRLIVEHEQQGQTRAAYGTRQLAALSERLTAQFGRGFDERNLRNMRLFFQFFPIRNAVRTELSWTHYRVLLRVENPSVREWYLREAISQNWSSRALDRQIGVLYYERLLSSRDKALVQAEAAQYTESPAVTRKDSLRDPYVLDFLNLNTGRFLEGDLEQAIMDNLQNFLLELGKGFAFVARQQRVSFADEDFYLDLVFYNYKLKCFLLVDLKLGRLTHQDMGQMDTYVRLYDEQIKGADDNPTIGLVLCSEKSEAVVRYSVLAEQQQLFAAKYLPYLPSEAELKHELERERERALQMLAQRQEAQE</sequence>
<dbReference type="Pfam" id="PF17761">
    <property type="entry name" value="DUF1016_N"/>
    <property type="match status" value="1"/>
</dbReference>
<dbReference type="PANTHER" id="PTHR30547">
    <property type="entry name" value="UNCHARACTERIZED PROTEIN YHCG-RELATED"/>
    <property type="match status" value="1"/>
</dbReference>
<reference evidence="4" key="1">
    <citation type="submission" date="2016-10" db="EMBL/GenBank/DDBJ databases">
        <authorList>
            <person name="Varghese N."/>
            <person name="Submissions S."/>
        </authorList>
    </citation>
    <scope>NUCLEOTIDE SEQUENCE [LARGE SCALE GENOMIC DNA]</scope>
    <source>
        <strain evidence="4">Nm10</strain>
    </source>
</reference>
<gene>
    <name evidence="3" type="ORF">SAMN05216406_10197</name>
</gene>
<keyword evidence="3" id="KW-0540">Nuclease</keyword>
<proteinExistence type="predicted"/>
<dbReference type="AlphaFoldDB" id="A0A1H2DM92"/>
<dbReference type="Proteomes" id="UP000182882">
    <property type="component" value="Unassembled WGS sequence"/>
</dbReference>
<dbReference type="EMBL" id="FNLN01000001">
    <property type="protein sequence ID" value="SDT84033.1"/>
    <property type="molecule type" value="Genomic_DNA"/>
</dbReference>
<dbReference type="InterPro" id="IPR009362">
    <property type="entry name" value="YhcG_C"/>
</dbReference>
<organism evidence="3 4">
    <name type="scientific">Nitrosomonas ureae</name>
    <dbReference type="NCBI Taxonomy" id="44577"/>
    <lineage>
        <taxon>Bacteria</taxon>
        <taxon>Pseudomonadati</taxon>
        <taxon>Pseudomonadota</taxon>
        <taxon>Betaproteobacteria</taxon>
        <taxon>Nitrosomonadales</taxon>
        <taxon>Nitrosomonadaceae</taxon>
        <taxon>Nitrosomonas</taxon>
    </lineage>
</organism>
<dbReference type="PANTHER" id="PTHR30547:SF5">
    <property type="entry name" value="NUCLEASE YHCG-RELATED"/>
    <property type="match status" value="1"/>
</dbReference>
<dbReference type="GO" id="GO:0003676">
    <property type="term" value="F:nucleic acid binding"/>
    <property type="evidence" value="ECO:0007669"/>
    <property type="project" value="InterPro"/>
</dbReference>
<dbReference type="Pfam" id="PF06250">
    <property type="entry name" value="YhcG_C"/>
    <property type="match status" value="1"/>
</dbReference>
<dbReference type="InterPro" id="IPR053148">
    <property type="entry name" value="PD-DEXK-like_domain"/>
</dbReference>
<evidence type="ECO:0000259" key="1">
    <source>
        <dbReference type="Pfam" id="PF06250"/>
    </source>
</evidence>
<keyword evidence="3" id="KW-0255">Endonuclease</keyword>
<dbReference type="RefSeq" id="WP_062558344.1">
    <property type="nucleotide sequence ID" value="NZ_CP013341.1"/>
</dbReference>